<dbReference type="InterPro" id="IPR000795">
    <property type="entry name" value="T_Tr_GTP-bd_dom"/>
</dbReference>
<dbReference type="NCBIfam" id="TIGR00487">
    <property type="entry name" value="IF-2"/>
    <property type="match status" value="1"/>
</dbReference>
<keyword evidence="3 8" id="KW-0396">Initiation factor</keyword>
<proteinExistence type="inferred from homology"/>
<gene>
    <name evidence="10" type="primary">infB</name>
    <name evidence="10" type="ORF">COX02_00440</name>
</gene>
<dbReference type="InterPro" id="IPR053905">
    <property type="entry name" value="EF-G-like_DII"/>
</dbReference>
<dbReference type="FunFam" id="3.40.50.300:FF:000019">
    <property type="entry name" value="Translation initiation factor IF-2"/>
    <property type="match status" value="1"/>
</dbReference>
<dbReference type="PRINTS" id="PR00315">
    <property type="entry name" value="ELONGATNFCT"/>
</dbReference>
<dbReference type="PROSITE" id="PS51722">
    <property type="entry name" value="G_TR_2"/>
    <property type="match status" value="1"/>
</dbReference>
<dbReference type="AlphaFoldDB" id="A0A2H0BLK9"/>
<evidence type="ECO:0000313" key="11">
    <source>
        <dbReference type="Proteomes" id="UP000229334"/>
    </source>
</evidence>
<dbReference type="GO" id="GO:0003743">
    <property type="term" value="F:translation initiation factor activity"/>
    <property type="evidence" value="ECO:0007669"/>
    <property type="project" value="UniProtKB-UniRule"/>
</dbReference>
<dbReference type="SUPFAM" id="SSF52156">
    <property type="entry name" value="Initiation factor IF2/eIF5b, domain 3"/>
    <property type="match status" value="1"/>
</dbReference>
<dbReference type="Pfam" id="PF11987">
    <property type="entry name" value="IF-2"/>
    <property type="match status" value="1"/>
</dbReference>
<dbReference type="NCBIfam" id="TIGR00231">
    <property type="entry name" value="small_GTP"/>
    <property type="match status" value="1"/>
</dbReference>
<name>A0A2H0BLK9_9BACT</name>
<dbReference type="Pfam" id="PF00009">
    <property type="entry name" value="GTP_EFTU"/>
    <property type="match status" value="1"/>
</dbReference>
<keyword evidence="5 8" id="KW-0648">Protein biosynthesis</keyword>
<dbReference type="Gene3D" id="3.40.50.300">
    <property type="entry name" value="P-loop containing nucleotide triphosphate hydrolases"/>
    <property type="match status" value="1"/>
</dbReference>
<dbReference type="InterPro" id="IPR000178">
    <property type="entry name" value="TF_IF2_bacterial-like"/>
</dbReference>
<evidence type="ECO:0000256" key="7">
    <source>
        <dbReference type="NCBIfam" id="TIGR00487"/>
    </source>
</evidence>
<dbReference type="PANTHER" id="PTHR43381">
    <property type="entry name" value="TRANSLATION INITIATION FACTOR IF-2-RELATED"/>
    <property type="match status" value="1"/>
</dbReference>
<comment type="function">
    <text evidence="8">One of the essential components for the initiation of protein synthesis. Protects formylmethionyl-tRNA from spontaneous hydrolysis and promotes its binding to the 30S ribosomal subunits. Also involved in the hydrolysis of GTP during the formation of the 70S ribosomal complex.</text>
</comment>
<dbReference type="EMBL" id="PCSX01000008">
    <property type="protein sequence ID" value="PIP58429.1"/>
    <property type="molecule type" value="Genomic_DNA"/>
</dbReference>
<keyword evidence="6" id="KW-0342">GTP-binding</keyword>
<evidence type="ECO:0000313" key="10">
    <source>
        <dbReference type="EMBL" id="PIP58429.1"/>
    </source>
</evidence>
<reference evidence="10 11" key="1">
    <citation type="submission" date="2017-09" db="EMBL/GenBank/DDBJ databases">
        <title>Depth-based differentiation of microbial function through sediment-hosted aquifers and enrichment of novel symbionts in the deep terrestrial subsurface.</title>
        <authorList>
            <person name="Probst A.J."/>
            <person name="Ladd B."/>
            <person name="Jarett J.K."/>
            <person name="Geller-Mcgrath D.E."/>
            <person name="Sieber C.M."/>
            <person name="Emerson J.B."/>
            <person name="Anantharaman K."/>
            <person name="Thomas B.C."/>
            <person name="Malmstrom R."/>
            <person name="Stieglmeier M."/>
            <person name="Klingl A."/>
            <person name="Woyke T."/>
            <person name="Ryan C.M."/>
            <person name="Banfield J.F."/>
        </authorList>
    </citation>
    <scope>NUCLEOTIDE SEQUENCE [LARGE SCALE GENOMIC DNA]</scope>
    <source>
        <strain evidence="10">CG22_combo_CG10-13_8_21_14_all_37_9</strain>
    </source>
</reference>
<dbReference type="Gene3D" id="2.40.30.10">
    <property type="entry name" value="Translation factors"/>
    <property type="match status" value="2"/>
</dbReference>
<dbReference type="InterPro" id="IPR023115">
    <property type="entry name" value="TIF_IF2_dom3"/>
</dbReference>
<dbReference type="FunFam" id="3.40.50.10050:FF:000001">
    <property type="entry name" value="Translation initiation factor IF-2"/>
    <property type="match status" value="1"/>
</dbReference>
<evidence type="ECO:0000256" key="1">
    <source>
        <dbReference type="ARBA" id="ARBA00007733"/>
    </source>
</evidence>
<evidence type="ECO:0000256" key="8">
    <source>
        <dbReference type="RuleBase" id="RU000644"/>
    </source>
</evidence>
<dbReference type="PANTHER" id="PTHR43381:SF5">
    <property type="entry name" value="TR-TYPE G DOMAIN-CONTAINING PROTEIN"/>
    <property type="match status" value="1"/>
</dbReference>
<dbReference type="InterPro" id="IPR027417">
    <property type="entry name" value="P-loop_NTPase"/>
</dbReference>
<evidence type="ECO:0000256" key="5">
    <source>
        <dbReference type="ARBA" id="ARBA00022917"/>
    </source>
</evidence>
<comment type="caution">
    <text evidence="10">The sequence shown here is derived from an EMBL/GenBank/DDBJ whole genome shotgun (WGS) entry which is preliminary data.</text>
</comment>
<dbReference type="SUPFAM" id="SSF50447">
    <property type="entry name" value="Translation proteins"/>
    <property type="match status" value="2"/>
</dbReference>
<dbReference type="GO" id="GO:0005525">
    <property type="term" value="F:GTP binding"/>
    <property type="evidence" value="ECO:0007669"/>
    <property type="project" value="UniProtKB-KW"/>
</dbReference>
<evidence type="ECO:0000259" key="9">
    <source>
        <dbReference type="PROSITE" id="PS51722"/>
    </source>
</evidence>
<dbReference type="GO" id="GO:0005737">
    <property type="term" value="C:cytoplasm"/>
    <property type="evidence" value="ECO:0007669"/>
    <property type="project" value="UniProtKB-UniRule"/>
</dbReference>
<dbReference type="InterPro" id="IPR015760">
    <property type="entry name" value="TIF_IF2"/>
</dbReference>
<dbReference type="Gene3D" id="3.40.50.10050">
    <property type="entry name" value="Translation initiation factor IF- 2, domain 3"/>
    <property type="match status" value="1"/>
</dbReference>
<protein>
    <recommendedName>
        <fullName evidence="2 7">Translation initiation factor IF-2</fullName>
    </recommendedName>
</protein>
<evidence type="ECO:0000256" key="6">
    <source>
        <dbReference type="ARBA" id="ARBA00023134"/>
    </source>
</evidence>
<evidence type="ECO:0000256" key="2">
    <source>
        <dbReference type="ARBA" id="ARBA00020675"/>
    </source>
</evidence>
<dbReference type="InterPro" id="IPR005225">
    <property type="entry name" value="Small_GTP-bd"/>
</dbReference>
<accession>A0A2H0BLK9</accession>
<dbReference type="CDD" id="cd01887">
    <property type="entry name" value="IF2_eIF5B"/>
    <property type="match status" value="1"/>
</dbReference>
<organism evidence="10 11">
    <name type="scientific">Candidatus Vogelbacteria bacterium CG22_combo_CG10-13_8_21_14_all_37_9</name>
    <dbReference type="NCBI Taxonomy" id="1975046"/>
    <lineage>
        <taxon>Bacteria</taxon>
        <taxon>Candidatus Vogeliibacteriota</taxon>
    </lineage>
</organism>
<dbReference type="Proteomes" id="UP000229334">
    <property type="component" value="Unassembled WGS sequence"/>
</dbReference>
<evidence type="ECO:0000256" key="4">
    <source>
        <dbReference type="ARBA" id="ARBA00022741"/>
    </source>
</evidence>
<comment type="similarity">
    <text evidence="1 8">Belongs to the TRAFAC class translation factor GTPase superfamily. Classic translation factor GTPase family. IF-2 subfamily.</text>
</comment>
<evidence type="ECO:0000256" key="3">
    <source>
        <dbReference type="ARBA" id="ARBA00022540"/>
    </source>
</evidence>
<feature type="domain" description="Tr-type G" evidence="9">
    <location>
        <begin position="13"/>
        <end position="187"/>
    </location>
</feature>
<dbReference type="SUPFAM" id="SSF52540">
    <property type="entry name" value="P-loop containing nucleoside triphosphate hydrolases"/>
    <property type="match status" value="1"/>
</dbReference>
<dbReference type="Pfam" id="PF22042">
    <property type="entry name" value="EF-G_D2"/>
    <property type="match status" value="1"/>
</dbReference>
<dbReference type="InterPro" id="IPR036925">
    <property type="entry name" value="TIF_IF2_dom3_sf"/>
</dbReference>
<keyword evidence="4" id="KW-0547">Nucleotide-binding</keyword>
<dbReference type="GO" id="GO:0003924">
    <property type="term" value="F:GTPase activity"/>
    <property type="evidence" value="ECO:0007669"/>
    <property type="project" value="InterPro"/>
</dbReference>
<dbReference type="InterPro" id="IPR009000">
    <property type="entry name" value="Transl_B-barrel_sf"/>
</dbReference>
<sequence>MTKPKTVKIEQNERPPIIAIMGHIDHGKSKLLDFIRQTNVVDSEAGGITQHTSAYEVIHKDAHGQAKKITFLDTPGHAAFETMRERGALICDIAVLIVSAEEGVKAQTLEAYSAIKTAGRPFIVAINKIDKTNANVEMVKQSLAEKEILLEGYGGNIPWVAISAKTGQGVDELLTMMLLVAELEELKGNPNSDAKGFVLETSLDKQVGISATLLIKDGTLNTGDYVIVDGQAIRIKKLENFLGQTEKAFSFSSPVKVYGFNTLPRVGAEFTACPNKKNADASADCFVATKDNTQSENLNLKTDTIIVPLVLKADMAGTLEALKKEVTKISHEQLGLKIVATGIGSISENDVNALAGTETGIVLGFKVKVERGAIDQAEKYKVRIETSDIIYKLTEWLEAELELRAPKIMIEETVGKAKILKTFSRRKDKQVIGANVILGRISKNKQVKIWRRETELGRGRIIDLQQQKIKVAEALENTQFGAEIDSKFELMPGDIIEVFELISK</sequence>